<accession>A0ABV0K903</accession>
<proteinExistence type="predicted"/>
<dbReference type="Proteomes" id="UP001482513">
    <property type="component" value="Unassembled WGS sequence"/>
</dbReference>
<sequence length="156" mass="17372">MPSSSTVTAAQLSPVQQIVHNSEMLALILSHRFAEPGIHFFTPNELSQQLAYMKYDAGKTIPAHVHNPVHRDVFHTQEVLFIKKGKLRVDFYSQEQEYLESRVLEGGDVILLVTGGHGFEVLEDLEMVEVKQGPYMGDQDKTRFSGISSSQATIAG</sequence>
<name>A0ABV0K903_9CYAN</name>
<evidence type="ECO:0008006" key="3">
    <source>
        <dbReference type="Google" id="ProtNLM"/>
    </source>
</evidence>
<dbReference type="RefSeq" id="WP_190521015.1">
    <property type="nucleotide sequence ID" value="NZ_JAMPKX010000007.1"/>
</dbReference>
<dbReference type="EMBL" id="JAMPKX010000007">
    <property type="protein sequence ID" value="MEP0948407.1"/>
    <property type="molecule type" value="Genomic_DNA"/>
</dbReference>
<dbReference type="SUPFAM" id="SSF51182">
    <property type="entry name" value="RmlC-like cupins"/>
    <property type="match status" value="1"/>
</dbReference>
<keyword evidence="2" id="KW-1185">Reference proteome</keyword>
<comment type="caution">
    <text evidence="1">The sequence shown here is derived from an EMBL/GenBank/DDBJ whole genome shotgun (WGS) entry which is preliminary data.</text>
</comment>
<protein>
    <recommendedName>
        <fullName evidence="3">Mannose-6-phosphate isomerase</fullName>
    </recommendedName>
</protein>
<organism evidence="1 2">
    <name type="scientific">Leptolyngbya subtilissima DQ-A4</name>
    <dbReference type="NCBI Taxonomy" id="2933933"/>
    <lineage>
        <taxon>Bacteria</taxon>
        <taxon>Bacillati</taxon>
        <taxon>Cyanobacteriota</taxon>
        <taxon>Cyanophyceae</taxon>
        <taxon>Leptolyngbyales</taxon>
        <taxon>Leptolyngbyaceae</taxon>
        <taxon>Leptolyngbya group</taxon>
        <taxon>Leptolyngbya</taxon>
    </lineage>
</organism>
<dbReference type="InterPro" id="IPR011051">
    <property type="entry name" value="RmlC_Cupin_sf"/>
</dbReference>
<evidence type="ECO:0000313" key="2">
    <source>
        <dbReference type="Proteomes" id="UP001482513"/>
    </source>
</evidence>
<gene>
    <name evidence="1" type="ORF">NC992_16095</name>
</gene>
<evidence type="ECO:0000313" key="1">
    <source>
        <dbReference type="EMBL" id="MEP0948407.1"/>
    </source>
</evidence>
<reference evidence="1 2" key="1">
    <citation type="submission" date="2022-04" db="EMBL/GenBank/DDBJ databases">
        <title>Positive selection, recombination, and allopatry shape intraspecific diversity of widespread and dominant cyanobacteria.</title>
        <authorList>
            <person name="Wei J."/>
            <person name="Shu W."/>
            <person name="Hu C."/>
        </authorList>
    </citation>
    <scope>NUCLEOTIDE SEQUENCE [LARGE SCALE GENOMIC DNA]</scope>
    <source>
        <strain evidence="1 2">DQ-A4</strain>
    </source>
</reference>